<dbReference type="AlphaFoldDB" id="A0A0L0RY55"/>
<evidence type="ECO:0000313" key="2">
    <source>
        <dbReference type="EMBL" id="KNE54966.1"/>
    </source>
</evidence>
<feature type="compositionally biased region" description="Basic residues" evidence="1">
    <location>
        <begin position="106"/>
        <end position="121"/>
    </location>
</feature>
<dbReference type="Proteomes" id="UP000054350">
    <property type="component" value="Unassembled WGS sequence"/>
</dbReference>
<feature type="region of interest" description="Disordered" evidence="1">
    <location>
        <begin position="90"/>
        <end position="138"/>
    </location>
</feature>
<reference evidence="2 3" key="1">
    <citation type="submission" date="2009-11" db="EMBL/GenBank/DDBJ databases">
        <title>Annotation of Allomyces macrogynus ATCC 38327.</title>
        <authorList>
            <consortium name="The Broad Institute Genome Sequencing Platform"/>
            <person name="Russ C."/>
            <person name="Cuomo C."/>
            <person name="Burger G."/>
            <person name="Gray M.W."/>
            <person name="Holland P.W.H."/>
            <person name="King N."/>
            <person name="Lang F.B.F."/>
            <person name="Roger A.J."/>
            <person name="Ruiz-Trillo I."/>
            <person name="Young S.K."/>
            <person name="Zeng Q."/>
            <person name="Gargeya S."/>
            <person name="Fitzgerald M."/>
            <person name="Haas B."/>
            <person name="Abouelleil A."/>
            <person name="Alvarado L."/>
            <person name="Arachchi H.M."/>
            <person name="Berlin A."/>
            <person name="Chapman S.B."/>
            <person name="Gearin G."/>
            <person name="Goldberg J."/>
            <person name="Griggs A."/>
            <person name="Gujja S."/>
            <person name="Hansen M."/>
            <person name="Heiman D."/>
            <person name="Howarth C."/>
            <person name="Larimer J."/>
            <person name="Lui A."/>
            <person name="MacDonald P.J.P."/>
            <person name="McCowen C."/>
            <person name="Montmayeur A."/>
            <person name="Murphy C."/>
            <person name="Neiman D."/>
            <person name="Pearson M."/>
            <person name="Priest M."/>
            <person name="Roberts A."/>
            <person name="Saif S."/>
            <person name="Shea T."/>
            <person name="Sisk P."/>
            <person name="Stolte C."/>
            <person name="Sykes S."/>
            <person name="Wortman J."/>
            <person name="Nusbaum C."/>
            <person name="Birren B."/>
        </authorList>
    </citation>
    <scope>NUCLEOTIDE SEQUENCE [LARGE SCALE GENOMIC DNA]</scope>
    <source>
        <strain evidence="2 3">ATCC 38327</strain>
    </source>
</reference>
<protein>
    <submittedName>
        <fullName evidence="2">Uncharacterized protein</fullName>
    </submittedName>
</protein>
<dbReference type="EMBL" id="GG745328">
    <property type="protein sequence ID" value="KNE54966.1"/>
    <property type="molecule type" value="Genomic_DNA"/>
</dbReference>
<evidence type="ECO:0000256" key="1">
    <source>
        <dbReference type="SAM" id="MobiDB-lite"/>
    </source>
</evidence>
<sequence>MRTKTIQTNVVRKWREYTANRKLGRNWRIDDASLSVHSDTQHFCYSHARTRAARATNAVPPPAVKIGAVRPETVYKKLVKHTKYELEEIKLPVKPNSSGGGGSAGQHHHHSWNGGHGHHQRGGAAGLGTSVCGRPKTR</sequence>
<proteinExistence type="predicted"/>
<keyword evidence="3" id="KW-1185">Reference proteome</keyword>
<organism evidence="2 3">
    <name type="scientific">Allomyces macrogynus (strain ATCC 38327)</name>
    <name type="common">Allomyces javanicus var. macrogynus</name>
    <dbReference type="NCBI Taxonomy" id="578462"/>
    <lineage>
        <taxon>Eukaryota</taxon>
        <taxon>Fungi</taxon>
        <taxon>Fungi incertae sedis</taxon>
        <taxon>Blastocladiomycota</taxon>
        <taxon>Blastocladiomycetes</taxon>
        <taxon>Blastocladiales</taxon>
        <taxon>Blastocladiaceae</taxon>
        <taxon>Allomyces</taxon>
    </lineage>
</organism>
<evidence type="ECO:0000313" key="3">
    <source>
        <dbReference type="Proteomes" id="UP000054350"/>
    </source>
</evidence>
<dbReference type="VEuPathDB" id="FungiDB:AMAG_17725"/>
<reference evidence="3" key="2">
    <citation type="submission" date="2009-11" db="EMBL/GenBank/DDBJ databases">
        <title>The Genome Sequence of Allomyces macrogynus strain ATCC 38327.</title>
        <authorList>
            <consortium name="The Broad Institute Genome Sequencing Platform"/>
            <person name="Russ C."/>
            <person name="Cuomo C."/>
            <person name="Shea T."/>
            <person name="Young S.K."/>
            <person name="Zeng Q."/>
            <person name="Koehrsen M."/>
            <person name="Haas B."/>
            <person name="Borodovsky M."/>
            <person name="Guigo R."/>
            <person name="Alvarado L."/>
            <person name="Berlin A."/>
            <person name="Borenstein D."/>
            <person name="Chen Z."/>
            <person name="Engels R."/>
            <person name="Freedman E."/>
            <person name="Gellesch M."/>
            <person name="Goldberg J."/>
            <person name="Griggs A."/>
            <person name="Gujja S."/>
            <person name="Heiman D."/>
            <person name="Hepburn T."/>
            <person name="Howarth C."/>
            <person name="Jen D."/>
            <person name="Larson L."/>
            <person name="Lewis B."/>
            <person name="Mehta T."/>
            <person name="Park D."/>
            <person name="Pearson M."/>
            <person name="Roberts A."/>
            <person name="Saif S."/>
            <person name="Shenoy N."/>
            <person name="Sisk P."/>
            <person name="Stolte C."/>
            <person name="Sykes S."/>
            <person name="Walk T."/>
            <person name="White J."/>
            <person name="Yandava C."/>
            <person name="Burger G."/>
            <person name="Gray M.W."/>
            <person name="Holland P.W.H."/>
            <person name="King N."/>
            <person name="Lang F.B.F."/>
            <person name="Roger A.J."/>
            <person name="Ruiz-Trillo I."/>
            <person name="Lander E."/>
            <person name="Nusbaum C."/>
        </authorList>
    </citation>
    <scope>NUCLEOTIDE SEQUENCE [LARGE SCALE GENOMIC DNA]</scope>
    <source>
        <strain evidence="3">ATCC 38327</strain>
    </source>
</reference>
<accession>A0A0L0RY55</accession>
<gene>
    <name evidence="2" type="ORF">AMAG_17725</name>
</gene>
<name>A0A0L0RY55_ALLM3</name>